<dbReference type="InterPro" id="IPR036291">
    <property type="entry name" value="NAD(P)-bd_dom_sf"/>
</dbReference>
<comment type="similarity">
    <text evidence="1">Belongs to the short-chain dehydrogenases/reductases (SDR) family.</text>
</comment>
<dbReference type="InterPro" id="IPR002347">
    <property type="entry name" value="SDR_fam"/>
</dbReference>
<name>A0A0F9BTC1_9ZZZZ</name>
<proteinExistence type="inferred from homology"/>
<dbReference type="PANTHER" id="PTHR42760">
    <property type="entry name" value="SHORT-CHAIN DEHYDROGENASES/REDUCTASES FAMILY MEMBER"/>
    <property type="match status" value="1"/>
</dbReference>
<dbReference type="Gene3D" id="3.40.50.720">
    <property type="entry name" value="NAD(P)-binding Rossmann-like Domain"/>
    <property type="match status" value="1"/>
</dbReference>
<dbReference type="CDD" id="cd05233">
    <property type="entry name" value="SDR_c"/>
    <property type="match status" value="1"/>
</dbReference>
<evidence type="ECO:0000256" key="1">
    <source>
        <dbReference type="ARBA" id="ARBA00006484"/>
    </source>
</evidence>
<dbReference type="GO" id="GO:0016616">
    <property type="term" value="F:oxidoreductase activity, acting on the CH-OH group of donors, NAD or NADP as acceptor"/>
    <property type="evidence" value="ECO:0007669"/>
    <property type="project" value="TreeGrafter"/>
</dbReference>
<dbReference type="PRINTS" id="PR00080">
    <property type="entry name" value="SDRFAMILY"/>
</dbReference>
<protein>
    <recommendedName>
        <fullName evidence="3">Short-chain dehydrogenase/reductase SDR</fullName>
    </recommendedName>
</protein>
<feature type="non-terminal residue" evidence="2">
    <location>
        <position position="1"/>
    </location>
</feature>
<dbReference type="PROSITE" id="PS00061">
    <property type="entry name" value="ADH_SHORT"/>
    <property type="match status" value="1"/>
</dbReference>
<organism evidence="2">
    <name type="scientific">marine sediment metagenome</name>
    <dbReference type="NCBI Taxonomy" id="412755"/>
    <lineage>
        <taxon>unclassified sequences</taxon>
        <taxon>metagenomes</taxon>
        <taxon>ecological metagenomes</taxon>
    </lineage>
</organism>
<comment type="caution">
    <text evidence="2">The sequence shown here is derived from an EMBL/GenBank/DDBJ whole genome shotgun (WGS) entry which is preliminary data.</text>
</comment>
<dbReference type="InterPro" id="IPR020904">
    <property type="entry name" value="Sc_DH/Rdtase_CS"/>
</dbReference>
<dbReference type="Pfam" id="PF13561">
    <property type="entry name" value="adh_short_C2"/>
    <property type="match status" value="1"/>
</dbReference>
<gene>
    <name evidence="2" type="ORF">LCGC14_2488610</name>
</gene>
<sequence>VITGAASGIGRAAANLLSDAGAVVVLLDTDDARGQDVADEIIGKSGSAYFIHCDVRLSQQCQKAVEDTVEKLGKIDILFNNAGIIIRKDTTSLTEKEWDAVLDVSLKGSFLLTQKVIPHMIKGGGGSIINMGSGWSLRGGPQAVSYCAAKGGILNLTRAMAIDHGRHNIRVNCICPGDIDTPLLQNEAAQLGIDIDSFLKEAAERPLQRVGQPEDVAKVVLFFASDLSSWITGAYLVVDGGGMA</sequence>
<dbReference type="EMBL" id="LAZR01039383">
    <property type="protein sequence ID" value="KKL17132.1"/>
    <property type="molecule type" value="Genomic_DNA"/>
</dbReference>
<evidence type="ECO:0000313" key="2">
    <source>
        <dbReference type="EMBL" id="KKL17132.1"/>
    </source>
</evidence>
<dbReference type="PANTHER" id="PTHR42760:SF122">
    <property type="entry name" value="NAD(P)-BINDING PROTEIN"/>
    <property type="match status" value="1"/>
</dbReference>
<dbReference type="SUPFAM" id="SSF51735">
    <property type="entry name" value="NAD(P)-binding Rossmann-fold domains"/>
    <property type="match status" value="1"/>
</dbReference>
<reference evidence="2" key="1">
    <citation type="journal article" date="2015" name="Nature">
        <title>Complex archaea that bridge the gap between prokaryotes and eukaryotes.</title>
        <authorList>
            <person name="Spang A."/>
            <person name="Saw J.H."/>
            <person name="Jorgensen S.L."/>
            <person name="Zaremba-Niedzwiedzka K."/>
            <person name="Martijn J."/>
            <person name="Lind A.E."/>
            <person name="van Eijk R."/>
            <person name="Schleper C."/>
            <person name="Guy L."/>
            <person name="Ettema T.J."/>
        </authorList>
    </citation>
    <scope>NUCLEOTIDE SEQUENCE</scope>
</reference>
<evidence type="ECO:0008006" key="3">
    <source>
        <dbReference type="Google" id="ProtNLM"/>
    </source>
</evidence>
<dbReference type="GO" id="GO:0006633">
    <property type="term" value="P:fatty acid biosynthetic process"/>
    <property type="evidence" value="ECO:0007669"/>
    <property type="project" value="TreeGrafter"/>
</dbReference>
<dbReference type="GO" id="GO:0048038">
    <property type="term" value="F:quinone binding"/>
    <property type="evidence" value="ECO:0007669"/>
    <property type="project" value="TreeGrafter"/>
</dbReference>
<dbReference type="PRINTS" id="PR00081">
    <property type="entry name" value="GDHRDH"/>
</dbReference>
<dbReference type="FunFam" id="3.40.50.720:FF:000084">
    <property type="entry name" value="Short-chain dehydrogenase reductase"/>
    <property type="match status" value="1"/>
</dbReference>
<accession>A0A0F9BTC1</accession>
<dbReference type="AlphaFoldDB" id="A0A0F9BTC1"/>
<dbReference type="NCBIfam" id="NF005559">
    <property type="entry name" value="PRK07231.1"/>
    <property type="match status" value="1"/>
</dbReference>